<dbReference type="SMART" id="SM00635">
    <property type="entry name" value="BID_2"/>
    <property type="match status" value="1"/>
</dbReference>
<dbReference type="RefSeq" id="WP_377474340.1">
    <property type="nucleotide sequence ID" value="NZ_JBHLWN010000116.1"/>
</dbReference>
<dbReference type="InterPro" id="IPR003343">
    <property type="entry name" value="Big_2"/>
</dbReference>
<feature type="domain" description="Calx-beta" evidence="5">
    <location>
        <begin position="441"/>
        <end position="546"/>
    </location>
</feature>
<dbReference type="SUPFAM" id="SSF141072">
    <property type="entry name" value="CalX-like"/>
    <property type="match status" value="1"/>
</dbReference>
<sequence length="567" mass="63405">MLRAQLSCISRLFLVLIVAAMSFVGQASVTQAETPNNTYKVVASVPGTILDFDLNRILYSSNGVLYIRNLATSADDKLPTSAATKGALTDNGAVYIENSNLYTWSNKGYVNMFMDNVGQLFEKSRNFVAFTKKYPSTYSPPSHIGLFYLRTNGAIMATVFNGHGTLVDEAGVSNDGHLIYRSQYNDFLIGFHNYVTTSTPHRHWEHPKYQDGIQIIYPKLADPIWEEYYLTRYTTDGKEQDLVRYRHLPPPFAVNNGWTAYSSNEDGIVILSPEGNKYTYPLGRSLYDISILHLSDTGEAIIQAGLGSSPEFWFISPGSEKVLLPNNLSSDMLKTPFWKLEDGKYYCFKDDTLYQFTPHGEHPANVPLVRISLDAPPMNVLIYQHSRLQPVFYPANATNQKVTWRSNDPNIAIVDGNGIVTGISKGSTQIVATSEEGQFTASQTVQVNNAEGIVSFVFSDYSREILNWVYEGNGYVEVPVYRTGGSNGELTVRYTTRTDTAKEDSDFALTKGIIRFKHGQSYAKIYVRLFDDSTKESLESFSLKLTGPSKNINELGSTIFFVINDND</sequence>
<keyword evidence="1 4" id="KW-0732">Signal</keyword>
<evidence type="ECO:0000256" key="1">
    <source>
        <dbReference type="ARBA" id="ARBA00022729"/>
    </source>
</evidence>
<dbReference type="Gene3D" id="2.60.40.1080">
    <property type="match status" value="1"/>
</dbReference>
<evidence type="ECO:0000313" key="8">
    <source>
        <dbReference type="Proteomes" id="UP001589776"/>
    </source>
</evidence>
<keyword evidence="2" id="KW-0677">Repeat</keyword>
<reference evidence="7 8" key="1">
    <citation type="submission" date="2024-09" db="EMBL/GenBank/DDBJ databases">
        <authorList>
            <person name="Sun Q."/>
            <person name="Mori K."/>
        </authorList>
    </citation>
    <scope>NUCLEOTIDE SEQUENCE [LARGE SCALE GENOMIC DNA]</scope>
    <source>
        <strain evidence="7 8">CCM 7759</strain>
    </source>
</reference>
<dbReference type="PANTHER" id="PTHR46682">
    <property type="entry name" value="ADHESION G-PROTEIN COUPLED RECEPTOR V1"/>
    <property type="match status" value="1"/>
</dbReference>
<feature type="chain" id="PRO_5046279386" evidence="4">
    <location>
        <begin position="28"/>
        <end position="567"/>
    </location>
</feature>
<comment type="caution">
    <text evidence="7">The sequence shown here is derived from an EMBL/GenBank/DDBJ whole genome shotgun (WGS) entry which is preliminary data.</text>
</comment>
<evidence type="ECO:0000259" key="6">
    <source>
        <dbReference type="SMART" id="SM00635"/>
    </source>
</evidence>
<dbReference type="InterPro" id="IPR038081">
    <property type="entry name" value="CalX-like_sf"/>
</dbReference>
<dbReference type="SMART" id="SM00237">
    <property type="entry name" value="Calx_beta"/>
    <property type="match status" value="1"/>
</dbReference>
<organism evidence="7 8">
    <name type="scientific">Paenibacillus chartarius</name>
    <dbReference type="NCBI Taxonomy" id="747481"/>
    <lineage>
        <taxon>Bacteria</taxon>
        <taxon>Bacillati</taxon>
        <taxon>Bacillota</taxon>
        <taxon>Bacilli</taxon>
        <taxon>Bacillales</taxon>
        <taxon>Paenibacillaceae</taxon>
        <taxon>Paenibacillus</taxon>
    </lineage>
</organism>
<dbReference type="EMBL" id="JBHLWN010000116">
    <property type="protein sequence ID" value="MFC0216301.1"/>
    <property type="molecule type" value="Genomic_DNA"/>
</dbReference>
<feature type="domain" description="BIG2" evidence="6">
    <location>
        <begin position="367"/>
        <end position="444"/>
    </location>
</feature>
<dbReference type="InterPro" id="IPR008964">
    <property type="entry name" value="Invasin/intimin_cell_adhesion"/>
</dbReference>
<dbReference type="Pfam" id="PF03160">
    <property type="entry name" value="Calx-beta"/>
    <property type="match status" value="1"/>
</dbReference>
<keyword evidence="8" id="KW-1185">Reference proteome</keyword>
<evidence type="ECO:0000259" key="5">
    <source>
        <dbReference type="SMART" id="SM00237"/>
    </source>
</evidence>
<evidence type="ECO:0000256" key="2">
    <source>
        <dbReference type="ARBA" id="ARBA00022737"/>
    </source>
</evidence>
<evidence type="ECO:0000313" key="7">
    <source>
        <dbReference type="EMBL" id="MFC0216301.1"/>
    </source>
</evidence>
<dbReference type="Gene3D" id="2.60.40.2030">
    <property type="match status" value="1"/>
</dbReference>
<dbReference type="InterPro" id="IPR003644">
    <property type="entry name" value="Calx_beta"/>
</dbReference>
<dbReference type="PANTHER" id="PTHR46682:SF1">
    <property type="entry name" value="ADHESION G-PROTEIN COUPLED RECEPTOR V1"/>
    <property type="match status" value="1"/>
</dbReference>
<feature type="signal peptide" evidence="4">
    <location>
        <begin position="1"/>
        <end position="27"/>
    </location>
</feature>
<dbReference type="Proteomes" id="UP001589776">
    <property type="component" value="Unassembled WGS sequence"/>
</dbReference>
<evidence type="ECO:0000256" key="3">
    <source>
        <dbReference type="ARBA" id="ARBA00022837"/>
    </source>
</evidence>
<dbReference type="SUPFAM" id="SSF49373">
    <property type="entry name" value="Invasin/intimin cell-adhesion fragments"/>
    <property type="match status" value="1"/>
</dbReference>
<gene>
    <name evidence="7" type="ORF">ACFFK0_28285</name>
</gene>
<dbReference type="InterPro" id="IPR026919">
    <property type="entry name" value="ADGRV1"/>
</dbReference>
<accession>A0ABV6DUF7</accession>
<name>A0ABV6DUF7_9BACL</name>
<protein>
    <submittedName>
        <fullName evidence="7">Ig domain-containing protein</fullName>
    </submittedName>
</protein>
<evidence type="ECO:0000256" key="4">
    <source>
        <dbReference type="SAM" id="SignalP"/>
    </source>
</evidence>
<dbReference type="Pfam" id="PF02368">
    <property type="entry name" value="Big_2"/>
    <property type="match status" value="1"/>
</dbReference>
<proteinExistence type="predicted"/>
<keyword evidence="3" id="KW-0106">Calcium</keyword>